<protein>
    <recommendedName>
        <fullName evidence="1">Translation initiation factor 3 N-terminal domain-containing protein</fullName>
    </recommendedName>
</protein>
<organism evidence="2">
    <name type="scientific">marine metagenome</name>
    <dbReference type="NCBI Taxonomy" id="408172"/>
    <lineage>
        <taxon>unclassified sequences</taxon>
        <taxon>metagenomes</taxon>
        <taxon>ecological metagenomes</taxon>
    </lineage>
</organism>
<feature type="non-terminal residue" evidence="2">
    <location>
        <position position="44"/>
    </location>
</feature>
<dbReference type="GO" id="GO:0043022">
    <property type="term" value="F:ribosome binding"/>
    <property type="evidence" value="ECO:0007669"/>
    <property type="project" value="TreeGrafter"/>
</dbReference>
<dbReference type="InterPro" id="IPR019814">
    <property type="entry name" value="Translation_initiation_fac_3_N"/>
</dbReference>
<evidence type="ECO:0000313" key="2">
    <source>
        <dbReference type="EMBL" id="SVC19169.1"/>
    </source>
</evidence>
<dbReference type="InterPro" id="IPR036787">
    <property type="entry name" value="T_IF-3_N_sf"/>
</dbReference>
<dbReference type="GO" id="GO:0032790">
    <property type="term" value="P:ribosome disassembly"/>
    <property type="evidence" value="ECO:0007669"/>
    <property type="project" value="TreeGrafter"/>
</dbReference>
<feature type="non-terminal residue" evidence="2">
    <location>
        <position position="1"/>
    </location>
</feature>
<feature type="domain" description="Translation initiation factor 3 N-terminal" evidence="1">
    <location>
        <begin position="3"/>
        <end position="44"/>
    </location>
</feature>
<dbReference type="EMBL" id="UINC01078262">
    <property type="protein sequence ID" value="SVC19169.1"/>
    <property type="molecule type" value="Genomic_DNA"/>
</dbReference>
<evidence type="ECO:0000259" key="1">
    <source>
        <dbReference type="Pfam" id="PF05198"/>
    </source>
</evidence>
<dbReference type="PANTHER" id="PTHR10938">
    <property type="entry name" value="TRANSLATION INITIATION FACTOR IF-3"/>
    <property type="match status" value="1"/>
</dbReference>
<dbReference type="Pfam" id="PF05198">
    <property type="entry name" value="IF3_N"/>
    <property type="match status" value="1"/>
</dbReference>
<gene>
    <name evidence="2" type="ORF">METZ01_LOCUS272023</name>
</gene>
<dbReference type="SUPFAM" id="SSF54364">
    <property type="entry name" value="Translation initiation factor IF3, N-terminal domain"/>
    <property type="match status" value="1"/>
</dbReference>
<reference evidence="2" key="1">
    <citation type="submission" date="2018-05" db="EMBL/GenBank/DDBJ databases">
        <authorList>
            <person name="Lanie J.A."/>
            <person name="Ng W.-L."/>
            <person name="Kazmierczak K.M."/>
            <person name="Andrzejewski T.M."/>
            <person name="Davidsen T.M."/>
            <person name="Wayne K.J."/>
            <person name="Tettelin H."/>
            <person name="Glass J.I."/>
            <person name="Rusch D."/>
            <person name="Podicherti R."/>
            <person name="Tsui H.-C.T."/>
            <person name="Winkler M.E."/>
        </authorList>
    </citation>
    <scope>NUCLEOTIDE SEQUENCE</scope>
</reference>
<dbReference type="InterPro" id="IPR001288">
    <property type="entry name" value="Translation_initiation_fac_3"/>
</dbReference>
<proteinExistence type="predicted"/>
<dbReference type="PANTHER" id="PTHR10938:SF0">
    <property type="entry name" value="TRANSLATION INITIATION FACTOR IF-3, MITOCHONDRIAL"/>
    <property type="match status" value="1"/>
</dbReference>
<accession>A0A382K4T2</accession>
<sequence length="44" mass="4643">VTSVRLVDENGEMLGVLPVQDALERARESGLDLVEVSPNAAPPV</sequence>
<name>A0A382K4T2_9ZZZZ</name>
<dbReference type="AlphaFoldDB" id="A0A382K4T2"/>
<dbReference type="Gene3D" id="3.10.20.80">
    <property type="entry name" value="Translation initiation factor 3 (IF-3), N-terminal domain"/>
    <property type="match status" value="1"/>
</dbReference>
<dbReference type="GO" id="GO:0003743">
    <property type="term" value="F:translation initiation factor activity"/>
    <property type="evidence" value="ECO:0007669"/>
    <property type="project" value="InterPro"/>
</dbReference>